<sequence length="153" mass="17943">MGFKMKNILLSFGIISIILSLACTYREKYYFNQENKPRELGQELSGYPFDFIVLRMKTESTNNIDGYVNLWIKNTNGESEALEAILTKKQIDYQKNSIYYTIDKFEHFKFKDVQIENKEGRIYLDGRNLSEIGNATLSEDGKLEMGTFYRTFH</sequence>
<accession>A0AA36XIR0</accession>
<name>A0AA36XIR0_9NEIS</name>
<dbReference type="AlphaFoldDB" id="A0AA36XIR0"/>
<gene>
    <name evidence="1" type="ORF">HMPREF9418_2887</name>
</gene>
<protein>
    <recommendedName>
        <fullName evidence="3">Lipoprotein</fullName>
    </recommendedName>
</protein>
<comment type="caution">
    <text evidence="1">The sequence shown here is derived from an EMBL/GenBank/DDBJ whole genome shotgun (WGS) entry which is preliminary data.</text>
</comment>
<proteinExistence type="predicted"/>
<reference evidence="1 2" key="1">
    <citation type="submission" date="2011-05" db="EMBL/GenBank/DDBJ databases">
        <authorList>
            <person name="Muzny D."/>
            <person name="Qin X."/>
            <person name="Deng J."/>
            <person name="Jiang H."/>
            <person name="Liu Y."/>
            <person name="Qu J."/>
            <person name="Song X.-Z."/>
            <person name="Zhang L."/>
            <person name="Thornton R."/>
            <person name="Coyle M."/>
            <person name="Francisco L."/>
            <person name="Jackson L."/>
            <person name="Javaid M."/>
            <person name="Korchina V."/>
            <person name="Kovar C."/>
            <person name="Mata R."/>
            <person name="Mathew T."/>
            <person name="Ngo R."/>
            <person name="Nguyen L."/>
            <person name="Nguyen N."/>
            <person name="Okwuonu G."/>
            <person name="Ongeri F."/>
            <person name="Pham C."/>
            <person name="Simmons D."/>
            <person name="Wilczek-Boney K."/>
            <person name="Hale W."/>
            <person name="Jakkamsetti A."/>
            <person name="Pham P."/>
            <person name="Ruth R."/>
            <person name="San Lucas F."/>
            <person name="Warren J."/>
            <person name="Zhang J."/>
            <person name="Zhao Z."/>
            <person name="Zhou C."/>
            <person name="Zhu D."/>
            <person name="Lee S."/>
            <person name="Bess C."/>
            <person name="Blankenburg K."/>
            <person name="Forbes L."/>
            <person name="Fu Q."/>
            <person name="Gubbala S."/>
            <person name="Hirani K."/>
            <person name="Jayaseelan J.C."/>
            <person name="Lara F."/>
            <person name="Munidasa M."/>
            <person name="Palculict T."/>
            <person name="Patil S."/>
            <person name="Pu L.-L."/>
            <person name="Saada N."/>
            <person name="Tang L."/>
            <person name="Weissenberger G."/>
            <person name="Zhu Y."/>
            <person name="Hemphill L."/>
            <person name="Shang Y."/>
            <person name="Youmans B."/>
            <person name="Ayvaz T."/>
            <person name="Ross M."/>
            <person name="Santibanez J."/>
            <person name="Aqrawi P."/>
            <person name="Gross S."/>
            <person name="Joshi V."/>
            <person name="Fowler G."/>
            <person name="Nazareth L."/>
            <person name="Reid J."/>
            <person name="Worley K."/>
            <person name="Petrosino J."/>
            <person name="Highlander S."/>
            <person name="Gibbs R."/>
        </authorList>
    </citation>
    <scope>NUCLEOTIDE SEQUENCE [LARGE SCALE GENOMIC DNA]</scope>
    <source>
        <strain evidence="1 2">ATCC 33926</strain>
    </source>
</reference>
<organism evidence="1 2">
    <name type="scientific">Neisseria macacae ATCC 33926</name>
    <dbReference type="NCBI Taxonomy" id="997348"/>
    <lineage>
        <taxon>Bacteria</taxon>
        <taxon>Pseudomonadati</taxon>
        <taxon>Pseudomonadota</taxon>
        <taxon>Betaproteobacteria</taxon>
        <taxon>Neisseriales</taxon>
        <taxon>Neisseriaceae</taxon>
        <taxon>Neisseria</taxon>
    </lineage>
</organism>
<evidence type="ECO:0000313" key="2">
    <source>
        <dbReference type="Proteomes" id="UP000004982"/>
    </source>
</evidence>
<dbReference type="PROSITE" id="PS51257">
    <property type="entry name" value="PROKAR_LIPOPROTEIN"/>
    <property type="match status" value="1"/>
</dbReference>
<dbReference type="Proteomes" id="UP000004982">
    <property type="component" value="Unassembled WGS sequence"/>
</dbReference>
<evidence type="ECO:0000313" key="1">
    <source>
        <dbReference type="EMBL" id="EGQ74220.1"/>
    </source>
</evidence>
<evidence type="ECO:0008006" key="3">
    <source>
        <dbReference type="Google" id="ProtNLM"/>
    </source>
</evidence>
<dbReference type="EMBL" id="AFQE01000144">
    <property type="protein sequence ID" value="EGQ74220.1"/>
    <property type="molecule type" value="Genomic_DNA"/>
</dbReference>